<dbReference type="RefSeq" id="WP_106239327.1">
    <property type="nucleotide sequence ID" value="NZ_PVZC01000001.1"/>
</dbReference>
<accession>A0A2T0QE69</accession>
<organism evidence="1 2">
    <name type="scientific">Allonocardiopsis opalescens</name>
    <dbReference type="NCBI Taxonomy" id="1144618"/>
    <lineage>
        <taxon>Bacteria</taxon>
        <taxon>Bacillati</taxon>
        <taxon>Actinomycetota</taxon>
        <taxon>Actinomycetes</taxon>
        <taxon>Streptosporangiales</taxon>
        <taxon>Allonocardiopsis</taxon>
    </lineage>
</organism>
<dbReference type="AlphaFoldDB" id="A0A2T0QE69"/>
<dbReference type="Pfam" id="PF18844">
    <property type="entry name" value="baeRF_family2"/>
    <property type="match status" value="1"/>
</dbReference>
<proteinExistence type="predicted"/>
<dbReference type="InterPro" id="IPR042226">
    <property type="entry name" value="eFR1_2_sf"/>
</dbReference>
<dbReference type="OrthoDB" id="5179393at2"/>
<sequence length="373" mass="39624">MELRFLDPVYETDASVASVYLDTTRSVENAPKEIELRWRGLRERLASDGAPEDTLAALDEVVGTDLGMPGPHGTAYFAAEGRVLAGYTLSRRPDQDRASWLPVPDTLPLIADRDAAVPYVLAQVDRVGADIHAYGAGGEVDERSVDGGTLHIRKVHVGDWAHKHYQRRSENLWAENAARVADDVETAVTEVGARLLLVTGDVRALAALREHLLDTSLSILVEIEGGGRGEGSHSAGLDEAVDEAVGAYAARERAELIGAYEQERGRDRRAVDGGSGTAAALSQGQVDTLLIDADGVDGELWASPAEAQLVSDQADAPEFAGRGAPIHAPGDALLIRAAHATDAEVVTVAGVDSSRLSLRDHVGAVLRFTTVPE</sequence>
<dbReference type="Gene3D" id="3.30.420.60">
    <property type="entry name" value="eRF1 domain 2"/>
    <property type="match status" value="1"/>
</dbReference>
<name>A0A2T0QE69_9ACTN</name>
<dbReference type="EMBL" id="PVZC01000001">
    <property type="protein sequence ID" value="PRY02205.1"/>
    <property type="molecule type" value="Genomic_DNA"/>
</dbReference>
<comment type="caution">
    <text evidence="1">The sequence shown here is derived from an EMBL/GenBank/DDBJ whole genome shotgun (WGS) entry which is preliminary data.</text>
</comment>
<evidence type="ECO:0000313" key="1">
    <source>
        <dbReference type="EMBL" id="PRY02205.1"/>
    </source>
</evidence>
<reference evidence="1 2" key="1">
    <citation type="submission" date="2018-03" db="EMBL/GenBank/DDBJ databases">
        <title>Genomic Encyclopedia of Archaeal and Bacterial Type Strains, Phase II (KMG-II): from individual species to whole genera.</title>
        <authorList>
            <person name="Goeker M."/>
        </authorList>
    </citation>
    <scope>NUCLEOTIDE SEQUENCE [LARGE SCALE GENOMIC DNA]</scope>
    <source>
        <strain evidence="1 2">DSM 45601</strain>
    </source>
</reference>
<protein>
    <recommendedName>
        <fullName evidence="3">Peptide subunit release factor 1 (ERF1)</fullName>
    </recommendedName>
</protein>
<dbReference type="Proteomes" id="UP000237846">
    <property type="component" value="Unassembled WGS sequence"/>
</dbReference>
<gene>
    <name evidence="1" type="ORF">CLV72_101806</name>
</gene>
<evidence type="ECO:0000313" key="2">
    <source>
        <dbReference type="Proteomes" id="UP000237846"/>
    </source>
</evidence>
<keyword evidence="2" id="KW-1185">Reference proteome</keyword>
<dbReference type="InterPro" id="IPR040701">
    <property type="entry name" value="Bact_RF_family2"/>
</dbReference>
<evidence type="ECO:0008006" key="3">
    <source>
        <dbReference type="Google" id="ProtNLM"/>
    </source>
</evidence>